<dbReference type="Pfam" id="PF03808">
    <property type="entry name" value="Glyco_tran_WecG"/>
    <property type="match status" value="1"/>
</dbReference>
<accession>A0ABT1X5R1</accession>
<dbReference type="RefSeq" id="WP_257715996.1">
    <property type="nucleotide sequence ID" value="NZ_JANJOU010000007.1"/>
</dbReference>
<gene>
    <name evidence="3" type="ORF">NRP21_09720</name>
</gene>
<evidence type="ECO:0000313" key="4">
    <source>
        <dbReference type="Proteomes" id="UP001524642"/>
    </source>
</evidence>
<protein>
    <submittedName>
        <fullName evidence="3">WecB/TagA/CpsF family glycosyltransferase</fullName>
    </submittedName>
</protein>
<comment type="caution">
    <text evidence="3">The sequence shown here is derived from an EMBL/GenBank/DDBJ whole genome shotgun (WGS) entry which is preliminary data.</text>
</comment>
<name>A0ABT1X5R1_9PROT</name>
<proteinExistence type="predicted"/>
<dbReference type="PANTHER" id="PTHR34136">
    <property type="match status" value="1"/>
</dbReference>
<keyword evidence="2" id="KW-0808">Transferase</keyword>
<dbReference type="Proteomes" id="UP001524642">
    <property type="component" value="Unassembled WGS sequence"/>
</dbReference>
<keyword evidence="1" id="KW-0328">Glycosyltransferase</keyword>
<evidence type="ECO:0000313" key="3">
    <source>
        <dbReference type="EMBL" id="MCR0982324.1"/>
    </source>
</evidence>
<dbReference type="EMBL" id="JANJOU010000007">
    <property type="protein sequence ID" value="MCR0982324.1"/>
    <property type="molecule type" value="Genomic_DNA"/>
</dbReference>
<dbReference type="InterPro" id="IPR004629">
    <property type="entry name" value="WecG_TagA_CpsF"/>
</dbReference>
<dbReference type="PANTHER" id="PTHR34136:SF1">
    <property type="entry name" value="UDP-N-ACETYL-D-MANNOSAMINURONIC ACID TRANSFERASE"/>
    <property type="match status" value="1"/>
</dbReference>
<evidence type="ECO:0000256" key="1">
    <source>
        <dbReference type="ARBA" id="ARBA00022676"/>
    </source>
</evidence>
<dbReference type="CDD" id="cd06533">
    <property type="entry name" value="Glyco_transf_WecG_TagA"/>
    <property type="match status" value="1"/>
</dbReference>
<organism evidence="3 4">
    <name type="scientific">Roseomonas populi</name>
    <dbReference type="NCBI Taxonomy" id="3121582"/>
    <lineage>
        <taxon>Bacteria</taxon>
        <taxon>Pseudomonadati</taxon>
        <taxon>Pseudomonadota</taxon>
        <taxon>Alphaproteobacteria</taxon>
        <taxon>Acetobacterales</taxon>
        <taxon>Roseomonadaceae</taxon>
        <taxon>Roseomonas</taxon>
    </lineage>
</organism>
<reference evidence="3 4" key="1">
    <citation type="submission" date="2022-06" db="EMBL/GenBank/DDBJ databases">
        <title>Roseomonas CN29.</title>
        <authorList>
            <person name="Cheng Y."/>
            <person name="He X."/>
        </authorList>
    </citation>
    <scope>NUCLEOTIDE SEQUENCE [LARGE SCALE GENOMIC DNA]</scope>
    <source>
        <strain evidence="3 4">CN29</strain>
    </source>
</reference>
<keyword evidence="4" id="KW-1185">Reference proteome</keyword>
<evidence type="ECO:0000256" key="2">
    <source>
        <dbReference type="ARBA" id="ARBA00022679"/>
    </source>
</evidence>
<sequence length="285" mass="30942">MATEGAERRASPRGGAIAAQRLLHTRLDMVDLGQALSIVAERPAVLPFAYVVTPNADHLLRLESPGGEALRAVYENAWLSLLDSRVLRLLAARRGYRLTVVPGSDLAQALFRTVIRPDTPVTLIGGGAAVAGRLRASFGLRALAHHEPPMGFIDDPAAVEACVRFVLEHPARFVLLCVGSPRQELLAARIAATGRATGLGLCLGAAVEFVAGVKRRAPRWVQRAHLEWLHRLASEPRRLWRRYLLEAPRLLSLMRRLPPAPVAAVPGSPLSCAAAWPGRQARKPR</sequence>